<dbReference type="EC" id="2.7.1.39" evidence="8 9"/>
<name>A0ABS3ZCJ7_9GAMM</name>
<keyword evidence="6 8" id="KW-0067">ATP-binding</keyword>
<dbReference type="NCBIfam" id="TIGR00938">
    <property type="entry name" value="thrB_alt"/>
    <property type="match status" value="1"/>
</dbReference>
<keyword evidence="1 8" id="KW-0028">Amino-acid biosynthesis</keyword>
<evidence type="ECO:0000256" key="2">
    <source>
        <dbReference type="ARBA" id="ARBA00022679"/>
    </source>
</evidence>
<evidence type="ECO:0000256" key="4">
    <source>
        <dbReference type="ARBA" id="ARBA00022741"/>
    </source>
</evidence>
<evidence type="ECO:0000256" key="9">
    <source>
        <dbReference type="NCBIfam" id="TIGR00938"/>
    </source>
</evidence>
<dbReference type="GO" id="GO:0004413">
    <property type="term" value="F:homoserine kinase activity"/>
    <property type="evidence" value="ECO:0007669"/>
    <property type="project" value="UniProtKB-EC"/>
</dbReference>
<dbReference type="InterPro" id="IPR011009">
    <property type="entry name" value="Kinase-like_dom_sf"/>
</dbReference>
<accession>A0ABS3ZCJ7</accession>
<comment type="similarity">
    <text evidence="7 8">Belongs to the pseudomonas-type ThrB family.</text>
</comment>
<dbReference type="CDD" id="cd05153">
    <property type="entry name" value="HomoserineK_II"/>
    <property type="match status" value="1"/>
</dbReference>
<dbReference type="Proteomes" id="UP000810171">
    <property type="component" value="Unassembled WGS sequence"/>
</dbReference>
<evidence type="ECO:0000259" key="10">
    <source>
        <dbReference type="Pfam" id="PF01636"/>
    </source>
</evidence>
<dbReference type="InterPro" id="IPR050249">
    <property type="entry name" value="Pseudomonas-type_ThrB"/>
</dbReference>
<keyword evidence="2 8" id="KW-0808">Transferase</keyword>
<evidence type="ECO:0000256" key="1">
    <source>
        <dbReference type="ARBA" id="ARBA00022605"/>
    </source>
</evidence>
<dbReference type="InterPro" id="IPR002575">
    <property type="entry name" value="Aminoglycoside_PTrfase"/>
</dbReference>
<evidence type="ECO:0000313" key="11">
    <source>
        <dbReference type="EMBL" id="MBP0049433.1"/>
    </source>
</evidence>
<evidence type="ECO:0000256" key="8">
    <source>
        <dbReference type="HAMAP-Rule" id="MF_00301"/>
    </source>
</evidence>
<keyword evidence="3 8" id="KW-0791">Threonine biosynthesis</keyword>
<keyword evidence="4 8" id="KW-0547">Nucleotide-binding</keyword>
<keyword evidence="5 8" id="KW-0418">Kinase</keyword>
<sequence length="312" mass="34572">MSIYTVVKQSQLETYLQQYDIGTLLNFEGIEAGVENTNYFVTTTRGEYVLTLVESADAERVAFVLSLVSRLAASGVAVAEPIRCRSGALSSSLNGRPSVLMHRLQGRPLAQPNRTQCTAIGNTLAQAHRATSELPQDAYCHIHQWCSEQGARVMAYLSDADRHRLQEALLDAGTLPWTSLPQGPIHADLFPDNALFDGDSLSGLIDFYHACTAPYLYDLAVTLNAWCYDEDTDRYDTDRAAALLDAYQAVRPLSGEEQRWLLPMQRAAALRFWLSRLVDYFFARAGEQVTTKNPGGKRSLLDLLRSTASTSL</sequence>
<dbReference type="RefSeq" id="WP_209288043.1">
    <property type="nucleotide sequence ID" value="NZ_JACVEW010000018.1"/>
</dbReference>
<organism evidence="11 12">
    <name type="scientific">Marinobacterium alkalitolerans</name>
    <dbReference type="NCBI Taxonomy" id="1542925"/>
    <lineage>
        <taxon>Bacteria</taxon>
        <taxon>Pseudomonadati</taxon>
        <taxon>Pseudomonadota</taxon>
        <taxon>Gammaproteobacteria</taxon>
        <taxon>Oceanospirillales</taxon>
        <taxon>Oceanospirillaceae</taxon>
        <taxon>Marinobacterium</taxon>
    </lineage>
</organism>
<evidence type="ECO:0000256" key="7">
    <source>
        <dbReference type="ARBA" id="ARBA00038240"/>
    </source>
</evidence>
<feature type="domain" description="Aminoglycoside phosphotransferase" evidence="10">
    <location>
        <begin position="28"/>
        <end position="253"/>
    </location>
</feature>
<dbReference type="PANTHER" id="PTHR21064">
    <property type="entry name" value="AMINOGLYCOSIDE PHOSPHOTRANSFERASE DOMAIN-CONTAINING PROTEIN-RELATED"/>
    <property type="match status" value="1"/>
</dbReference>
<gene>
    <name evidence="8" type="primary">thrB</name>
    <name evidence="11" type="ORF">H9C73_11855</name>
</gene>
<dbReference type="SUPFAM" id="SSF56112">
    <property type="entry name" value="Protein kinase-like (PK-like)"/>
    <property type="match status" value="1"/>
</dbReference>
<comment type="caution">
    <text evidence="11">The sequence shown here is derived from an EMBL/GenBank/DDBJ whole genome shotgun (WGS) entry which is preliminary data.</text>
</comment>
<dbReference type="InterPro" id="IPR005280">
    <property type="entry name" value="Homoserine_kinase_II"/>
</dbReference>
<evidence type="ECO:0000256" key="6">
    <source>
        <dbReference type="ARBA" id="ARBA00022840"/>
    </source>
</evidence>
<dbReference type="EMBL" id="JACVEW010000018">
    <property type="protein sequence ID" value="MBP0049433.1"/>
    <property type="molecule type" value="Genomic_DNA"/>
</dbReference>
<protein>
    <recommendedName>
        <fullName evidence="8 9">Homoserine kinase</fullName>
        <shortName evidence="8">HK</shortName>
        <shortName evidence="8">HSK</shortName>
        <ecNumber evidence="8 9">2.7.1.39</ecNumber>
    </recommendedName>
</protein>
<dbReference type="HAMAP" id="MF_00301">
    <property type="entry name" value="Homoser_kinase_2"/>
    <property type="match status" value="1"/>
</dbReference>
<reference evidence="11 12" key="1">
    <citation type="submission" date="2020-09" db="EMBL/GenBank/DDBJ databases">
        <authorList>
            <person name="Tanuku N.R.S."/>
        </authorList>
    </citation>
    <scope>NUCLEOTIDE SEQUENCE [LARGE SCALE GENOMIC DNA]</scope>
    <source>
        <strain evidence="11 12">AK62</strain>
    </source>
</reference>
<dbReference type="Pfam" id="PF01636">
    <property type="entry name" value="APH"/>
    <property type="match status" value="1"/>
</dbReference>
<dbReference type="PANTHER" id="PTHR21064:SF6">
    <property type="entry name" value="AMINOGLYCOSIDE PHOSPHOTRANSFERASE DOMAIN-CONTAINING PROTEIN"/>
    <property type="match status" value="1"/>
</dbReference>
<evidence type="ECO:0000256" key="3">
    <source>
        <dbReference type="ARBA" id="ARBA00022697"/>
    </source>
</evidence>
<evidence type="ECO:0000313" key="12">
    <source>
        <dbReference type="Proteomes" id="UP000810171"/>
    </source>
</evidence>
<dbReference type="NCBIfam" id="NF003558">
    <property type="entry name" value="PRK05231.1"/>
    <property type="match status" value="1"/>
</dbReference>
<proteinExistence type="inferred from homology"/>
<comment type="catalytic activity">
    <reaction evidence="8">
        <text>L-homoserine + ATP = O-phospho-L-homoserine + ADP + H(+)</text>
        <dbReference type="Rhea" id="RHEA:13985"/>
        <dbReference type="ChEBI" id="CHEBI:15378"/>
        <dbReference type="ChEBI" id="CHEBI:30616"/>
        <dbReference type="ChEBI" id="CHEBI:57476"/>
        <dbReference type="ChEBI" id="CHEBI:57590"/>
        <dbReference type="ChEBI" id="CHEBI:456216"/>
        <dbReference type="EC" id="2.7.1.39"/>
    </reaction>
</comment>
<evidence type="ECO:0000256" key="5">
    <source>
        <dbReference type="ARBA" id="ARBA00022777"/>
    </source>
</evidence>
<dbReference type="Gene3D" id="3.30.200.20">
    <property type="entry name" value="Phosphorylase Kinase, domain 1"/>
    <property type="match status" value="1"/>
</dbReference>
<keyword evidence="12" id="KW-1185">Reference proteome</keyword>
<dbReference type="Gene3D" id="3.90.1200.10">
    <property type="match status" value="1"/>
</dbReference>
<comment type="pathway">
    <text evidence="8">Amino-acid biosynthesis; L-threonine biosynthesis; L-threonine from L-aspartate: step 4/5.</text>
</comment>